<organism evidence="2 3">
    <name type="scientific">Phyllotreta striolata</name>
    <name type="common">Striped flea beetle</name>
    <name type="synonym">Crioceris striolata</name>
    <dbReference type="NCBI Taxonomy" id="444603"/>
    <lineage>
        <taxon>Eukaryota</taxon>
        <taxon>Metazoa</taxon>
        <taxon>Ecdysozoa</taxon>
        <taxon>Arthropoda</taxon>
        <taxon>Hexapoda</taxon>
        <taxon>Insecta</taxon>
        <taxon>Pterygota</taxon>
        <taxon>Neoptera</taxon>
        <taxon>Endopterygota</taxon>
        <taxon>Coleoptera</taxon>
        <taxon>Polyphaga</taxon>
        <taxon>Cucujiformia</taxon>
        <taxon>Chrysomeloidea</taxon>
        <taxon>Chrysomelidae</taxon>
        <taxon>Galerucinae</taxon>
        <taxon>Alticini</taxon>
        <taxon>Phyllotreta</taxon>
    </lineage>
</organism>
<dbReference type="EMBL" id="OU900096">
    <property type="protein sequence ID" value="CAG9860846.1"/>
    <property type="molecule type" value="Genomic_DNA"/>
</dbReference>
<evidence type="ECO:0000313" key="3">
    <source>
        <dbReference type="Proteomes" id="UP001153712"/>
    </source>
</evidence>
<feature type="chain" id="PRO_5040409030" evidence="1">
    <location>
        <begin position="21"/>
        <end position="134"/>
    </location>
</feature>
<sequence>MLVNRALVFVALHKFHVGTASITHPDKRITENRISELVVRLLRDRRMENAGILMEFTESKDSPRKTPPRDINLHTIAELAIMFGRQLPSKNEQLPTPRIQLLPDKHSPHESCSQCCHESRAIEDSCHTKNYSRA</sequence>
<evidence type="ECO:0000256" key="1">
    <source>
        <dbReference type="SAM" id="SignalP"/>
    </source>
</evidence>
<evidence type="ECO:0000313" key="2">
    <source>
        <dbReference type="EMBL" id="CAG9860846.1"/>
    </source>
</evidence>
<keyword evidence="3" id="KW-1185">Reference proteome</keyword>
<protein>
    <submittedName>
        <fullName evidence="2">Uncharacterized protein</fullName>
    </submittedName>
</protein>
<feature type="signal peptide" evidence="1">
    <location>
        <begin position="1"/>
        <end position="20"/>
    </location>
</feature>
<reference evidence="2" key="1">
    <citation type="submission" date="2022-01" db="EMBL/GenBank/DDBJ databases">
        <authorList>
            <person name="King R."/>
        </authorList>
    </citation>
    <scope>NUCLEOTIDE SEQUENCE</scope>
</reference>
<proteinExistence type="predicted"/>
<accession>A0A9N9TUN2</accession>
<gene>
    <name evidence="2" type="ORF">PHYEVI_LOCUS7194</name>
</gene>
<keyword evidence="1" id="KW-0732">Signal</keyword>
<dbReference type="Proteomes" id="UP001153712">
    <property type="component" value="Chromosome 3"/>
</dbReference>
<dbReference type="AlphaFoldDB" id="A0A9N9TUN2"/>
<name>A0A9N9TUN2_PHYSR</name>